<dbReference type="Proteomes" id="UP000593563">
    <property type="component" value="Unassembled WGS sequence"/>
</dbReference>
<evidence type="ECO:0000256" key="1">
    <source>
        <dbReference type="SAM" id="Coils"/>
    </source>
</evidence>
<name>A0A6L5B784_APIGR</name>
<evidence type="ECO:0000313" key="3">
    <source>
        <dbReference type="EMBL" id="KAF1001589.1"/>
    </source>
</evidence>
<feature type="coiled-coil region" evidence="1">
    <location>
        <begin position="54"/>
        <end position="109"/>
    </location>
</feature>
<dbReference type="EMBL" id="WRXP01003694">
    <property type="protein sequence ID" value="KAF1001589.1"/>
    <property type="molecule type" value="Genomic_DNA"/>
</dbReference>
<gene>
    <name evidence="3" type="ORF">AG4045_027432</name>
</gene>
<keyword evidence="4" id="KW-1185">Reference proteome</keyword>
<keyword evidence="1" id="KW-0175">Coiled coil</keyword>
<comment type="caution">
    <text evidence="3">The sequence shown here is derived from an EMBL/GenBank/DDBJ whole genome shotgun (WGS) entry which is preliminary data.</text>
</comment>
<proteinExistence type="predicted"/>
<protein>
    <submittedName>
        <fullName evidence="3">Uncharacterized protein</fullName>
    </submittedName>
</protein>
<accession>A0A6L5B784</accession>
<evidence type="ECO:0000313" key="4">
    <source>
        <dbReference type="Proteomes" id="UP000593563"/>
    </source>
</evidence>
<feature type="region of interest" description="Disordered" evidence="2">
    <location>
        <begin position="1"/>
        <end position="21"/>
    </location>
</feature>
<organism evidence="3 4">
    <name type="scientific">Apium graveolens</name>
    <name type="common">Celery</name>
    <dbReference type="NCBI Taxonomy" id="4045"/>
    <lineage>
        <taxon>Eukaryota</taxon>
        <taxon>Viridiplantae</taxon>
        <taxon>Streptophyta</taxon>
        <taxon>Embryophyta</taxon>
        <taxon>Tracheophyta</taxon>
        <taxon>Spermatophyta</taxon>
        <taxon>Magnoliopsida</taxon>
        <taxon>eudicotyledons</taxon>
        <taxon>Gunneridae</taxon>
        <taxon>Pentapetalae</taxon>
        <taxon>asterids</taxon>
        <taxon>campanulids</taxon>
        <taxon>Apiales</taxon>
        <taxon>Apiaceae</taxon>
        <taxon>Apioideae</taxon>
        <taxon>apioid superclade</taxon>
        <taxon>Apieae</taxon>
        <taxon>Apium</taxon>
    </lineage>
</organism>
<reference evidence="3" key="1">
    <citation type="submission" date="2020-01" db="EMBL/GenBank/DDBJ databases">
        <title>The Celery Genome Sequence Reveals Sequential Paleo-tetraploidization, Resistance Gene Elimination, Karyotype Evolution, and Functional Innovation in Apiales.</title>
        <authorList>
            <person name="Song X."/>
        </authorList>
    </citation>
    <scope>NUCLEOTIDE SEQUENCE</scope>
    <source>
        <tissue evidence="3">Leaf</tissue>
    </source>
</reference>
<sequence length="110" mass="12550">MSSYSSNSTRFRGDQRITSSNGMGIVNCYCAIEAGVWVAWKPGTKNPDRGREVIVELLDELSLKRDEVKLLKNKVEGVETMQNCDHECLRKLEKMEEQMQKISEKLKLAV</sequence>
<evidence type="ECO:0000256" key="2">
    <source>
        <dbReference type="SAM" id="MobiDB-lite"/>
    </source>
</evidence>
<dbReference type="AlphaFoldDB" id="A0A6L5B784"/>